<sequence length="122" mass="13898">MSALNRITKELSQIQKMGLEGFQLTNTEDPFNWFGCLEGPSGSPYTGKKYRVHVRFSQTYPFKAPSVEFMDQVVPEHQHIFNVKKSEEHGNVCMPLLTAEGWGPTMTVRTMVAELRKMMGMP</sequence>
<reference evidence="2" key="1">
    <citation type="journal article" date="2020" name="Nature">
        <title>Giant virus diversity and host interactions through global metagenomics.</title>
        <authorList>
            <person name="Schulz F."/>
            <person name="Roux S."/>
            <person name="Paez-Espino D."/>
            <person name="Jungbluth S."/>
            <person name="Walsh D.A."/>
            <person name="Denef V.J."/>
            <person name="McMahon K.D."/>
            <person name="Konstantinidis K.T."/>
            <person name="Eloe-Fadrosh E.A."/>
            <person name="Kyrpides N.C."/>
            <person name="Woyke T."/>
        </authorList>
    </citation>
    <scope>NUCLEOTIDE SEQUENCE</scope>
    <source>
        <strain evidence="2">GVMAG-S-3300013286-35</strain>
    </source>
</reference>
<dbReference type="PANTHER" id="PTHR24067">
    <property type="entry name" value="UBIQUITIN-CONJUGATING ENZYME E2"/>
    <property type="match status" value="1"/>
</dbReference>
<dbReference type="SUPFAM" id="SSF54495">
    <property type="entry name" value="UBC-like"/>
    <property type="match status" value="1"/>
</dbReference>
<dbReference type="SMART" id="SM00212">
    <property type="entry name" value="UBCc"/>
    <property type="match status" value="1"/>
</dbReference>
<dbReference type="Gene3D" id="3.10.110.10">
    <property type="entry name" value="Ubiquitin Conjugating Enzyme"/>
    <property type="match status" value="1"/>
</dbReference>
<dbReference type="AlphaFoldDB" id="A0A6C0KW51"/>
<name>A0A6C0KW51_9ZZZZ</name>
<protein>
    <recommendedName>
        <fullName evidence="1">UBC core domain-containing protein</fullName>
    </recommendedName>
</protein>
<dbReference type="PROSITE" id="PS50127">
    <property type="entry name" value="UBC_2"/>
    <property type="match status" value="1"/>
</dbReference>
<dbReference type="Pfam" id="PF00179">
    <property type="entry name" value="UQ_con"/>
    <property type="match status" value="1"/>
</dbReference>
<dbReference type="InterPro" id="IPR016135">
    <property type="entry name" value="UBQ-conjugating_enzyme/RWD"/>
</dbReference>
<dbReference type="InterPro" id="IPR050113">
    <property type="entry name" value="Ub_conjugating_enzyme"/>
</dbReference>
<evidence type="ECO:0000313" key="2">
    <source>
        <dbReference type="EMBL" id="QHU21819.1"/>
    </source>
</evidence>
<dbReference type="EMBL" id="MN740992">
    <property type="protein sequence ID" value="QHU21819.1"/>
    <property type="molecule type" value="Genomic_DNA"/>
</dbReference>
<organism evidence="2">
    <name type="scientific">viral metagenome</name>
    <dbReference type="NCBI Taxonomy" id="1070528"/>
    <lineage>
        <taxon>unclassified sequences</taxon>
        <taxon>metagenomes</taxon>
        <taxon>organismal metagenomes</taxon>
    </lineage>
</organism>
<dbReference type="CDD" id="cd00195">
    <property type="entry name" value="UBCc_UEV"/>
    <property type="match status" value="1"/>
</dbReference>
<evidence type="ECO:0000259" key="1">
    <source>
        <dbReference type="PROSITE" id="PS50127"/>
    </source>
</evidence>
<dbReference type="InterPro" id="IPR000608">
    <property type="entry name" value="UBC"/>
</dbReference>
<feature type="domain" description="UBC core" evidence="1">
    <location>
        <begin position="2"/>
        <end position="122"/>
    </location>
</feature>
<accession>A0A6C0KW51</accession>
<proteinExistence type="predicted"/>